<dbReference type="EMBL" id="VLLC01000007">
    <property type="protein sequence ID" value="TWI73933.1"/>
    <property type="molecule type" value="Genomic_DNA"/>
</dbReference>
<gene>
    <name evidence="2" type="ORF">LZ24_01163</name>
</gene>
<proteinExistence type="predicted"/>
<evidence type="ECO:0000259" key="1">
    <source>
        <dbReference type="PROSITE" id="PS50801"/>
    </source>
</evidence>
<dbReference type="GO" id="GO:0043856">
    <property type="term" value="F:anti-sigma factor antagonist activity"/>
    <property type="evidence" value="ECO:0007669"/>
    <property type="project" value="TreeGrafter"/>
</dbReference>
<feature type="domain" description="STAS" evidence="1">
    <location>
        <begin position="24"/>
        <end position="103"/>
    </location>
</feature>
<keyword evidence="3" id="KW-1185">Reference proteome</keyword>
<organism evidence="2 3">
    <name type="scientific">Desulfobotulus alkaliphilus</name>
    <dbReference type="NCBI Taxonomy" id="622671"/>
    <lineage>
        <taxon>Bacteria</taxon>
        <taxon>Pseudomonadati</taxon>
        <taxon>Thermodesulfobacteriota</taxon>
        <taxon>Desulfobacteria</taxon>
        <taxon>Desulfobacterales</taxon>
        <taxon>Desulfobacteraceae</taxon>
        <taxon>Desulfobotulus</taxon>
    </lineage>
</organism>
<dbReference type="OrthoDB" id="254943at2"/>
<accession>A0A562RYK9</accession>
<evidence type="ECO:0000313" key="2">
    <source>
        <dbReference type="EMBL" id="TWI73933.1"/>
    </source>
</evidence>
<protein>
    <submittedName>
        <fullName evidence="2">Anti-anti-sigma factor</fullName>
    </submittedName>
</protein>
<dbReference type="Proteomes" id="UP000318307">
    <property type="component" value="Unassembled WGS sequence"/>
</dbReference>
<evidence type="ECO:0000313" key="3">
    <source>
        <dbReference type="Proteomes" id="UP000318307"/>
    </source>
</evidence>
<dbReference type="PROSITE" id="PS50801">
    <property type="entry name" value="STAS"/>
    <property type="match status" value="1"/>
</dbReference>
<dbReference type="CDD" id="cd07043">
    <property type="entry name" value="STAS_anti-anti-sigma_factors"/>
    <property type="match status" value="1"/>
</dbReference>
<dbReference type="PANTHER" id="PTHR33495">
    <property type="entry name" value="ANTI-SIGMA FACTOR ANTAGONIST TM_1081-RELATED-RELATED"/>
    <property type="match status" value="1"/>
</dbReference>
<dbReference type="RefSeq" id="WP_144683298.1">
    <property type="nucleotide sequence ID" value="NZ_VLLC01000007.1"/>
</dbReference>
<dbReference type="Gene3D" id="3.30.750.24">
    <property type="entry name" value="STAS domain"/>
    <property type="match status" value="1"/>
</dbReference>
<dbReference type="AlphaFoldDB" id="A0A562RYK9"/>
<sequence length="103" mass="11334">MSQIVKEQDWTTVIPGVDIVASMANDFRTELQNLIQESSGDICLDLAGVEMVDSVGIGVIIATHNSLNRQGRKLKVVNVAKDIYSLFSTMRLDRHFSVEPLGS</sequence>
<dbReference type="InterPro" id="IPR002645">
    <property type="entry name" value="STAS_dom"/>
</dbReference>
<comment type="caution">
    <text evidence="2">The sequence shown here is derived from an EMBL/GenBank/DDBJ whole genome shotgun (WGS) entry which is preliminary data.</text>
</comment>
<dbReference type="PANTHER" id="PTHR33495:SF2">
    <property type="entry name" value="ANTI-SIGMA FACTOR ANTAGONIST TM_1081-RELATED"/>
    <property type="match status" value="1"/>
</dbReference>
<reference evidence="2 3" key="1">
    <citation type="submission" date="2019-07" db="EMBL/GenBank/DDBJ databases">
        <title>Genome sequencing of 100 strains of the haloalkaliphilic chemolithoautotrophic sulfur-oxidizing bacterium Thioalkalivibrio.</title>
        <authorList>
            <person name="Muyzer G."/>
        </authorList>
    </citation>
    <scope>NUCLEOTIDE SEQUENCE [LARGE SCALE GENOMIC DNA]</scope>
    <source>
        <strain evidence="2 3">ASO4-4</strain>
    </source>
</reference>
<dbReference type="SUPFAM" id="SSF52091">
    <property type="entry name" value="SpoIIaa-like"/>
    <property type="match status" value="1"/>
</dbReference>
<dbReference type="InterPro" id="IPR036513">
    <property type="entry name" value="STAS_dom_sf"/>
</dbReference>
<name>A0A562RYK9_9BACT</name>
<dbReference type="Pfam" id="PF01740">
    <property type="entry name" value="STAS"/>
    <property type="match status" value="1"/>
</dbReference>